<reference evidence="2 3" key="1">
    <citation type="submission" date="2018-06" db="EMBL/GenBank/DDBJ databases">
        <title>Genomic Encyclopedia of Type Strains, Phase IV (KMG-IV): sequencing the most valuable type-strain genomes for metagenomic binning, comparative biology and taxonomic classification.</title>
        <authorList>
            <person name="Goeker M."/>
        </authorList>
    </citation>
    <scope>NUCLEOTIDE SEQUENCE [LARGE SCALE GENOMIC DNA]</scope>
    <source>
        <strain evidence="2 3">DSM 44599</strain>
    </source>
</reference>
<dbReference type="RefSeq" id="WP_067510869.1">
    <property type="nucleotide sequence ID" value="NZ_JADLRS010000021.1"/>
</dbReference>
<dbReference type="EMBL" id="QNRE01000018">
    <property type="protein sequence ID" value="RBO83633.1"/>
    <property type="molecule type" value="Genomic_DNA"/>
</dbReference>
<gene>
    <name evidence="2" type="ORF">DFR74_11857</name>
</gene>
<feature type="signal peptide" evidence="1">
    <location>
        <begin position="1"/>
        <end position="29"/>
    </location>
</feature>
<evidence type="ECO:0000313" key="2">
    <source>
        <dbReference type="EMBL" id="RBO83633.1"/>
    </source>
</evidence>
<organism evidence="2 3">
    <name type="scientific">Nocardia puris</name>
    <dbReference type="NCBI Taxonomy" id="208602"/>
    <lineage>
        <taxon>Bacteria</taxon>
        <taxon>Bacillati</taxon>
        <taxon>Actinomycetota</taxon>
        <taxon>Actinomycetes</taxon>
        <taxon>Mycobacteriales</taxon>
        <taxon>Nocardiaceae</taxon>
        <taxon>Nocardia</taxon>
    </lineage>
</organism>
<evidence type="ECO:0008006" key="4">
    <source>
        <dbReference type="Google" id="ProtNLM"/>
    </source>
</evidence>
<keyword evidence="3" id="KW-1185">Reference proteome</keyword>
<accession>A0A366D0N3</accession>
<evidence type="ECO:0000313" key="3">
    <source>
        <dbReference type="Proteomes" id="UP000252586"/>
    </source>
</evidence>
<dbReference type="AlphaFoldDB" id="A0A366D0N3"/>
<comment type="caution">
    <text evidence="2">The sequence shown here is derived from an EMBL/GenBank/DDBJ whole genome shotgun (WGS) entry which is preliminary data.</text>
</comment>
<dbReference type="OrthoDB" id="9146291at2"/>
<dbReference type="STRING" id="1210090.GCA_001613185_04164"/>
<proteinExistence type="predicted"/>
<protein>
    <recommendedName>
        <fullName evidence="4">DUF1214 domain-containing protein</fullName>
    </recommendedName>
</protein>
<name>A0A366D0N3_9NOCA</name>
<dbReference type="Proteomes" id="UP000252586">
    <property type="component" value="Unassembled WGS sequence"/>
</dbReference>
<evidence type="ECO:0000256" key="1">
    <source>
        <dbReference type="SAM" id="SignalP"/>
    </source>
</evidence>
<sequence length="380" mass="40195">MIASSALRRALAVLTFVTLGVLPMTSAQAAPLSECGWSGRVGADTLNVALPDTFANYWVAAVPALPPEGVTLRGRFPHGRYISFTSYRGAQTFDGLDDLRIAPDPGSVNPFLPGADRTATDRSYTVRVLPGPRPERPEPNTLYADPALAVLIYRVYRPDAGRDALGGEPLPEITVNGAQGSRTLPACPPAASPADPGTVHLPSGPDLPGREGRTWSKTSGNGLFANPDNQYLTSRVAPRAGEVAVVRAKAPATPATVGGESRMGAGEVRYWSLCSNELFSTRVSACVVDDEVPVDADGYFTVVVSDPADRPAHATAECGVAWLPTTRFATLLILRNMLPANDFYHSIQRADADDPAAAMGEYHPRTELGAASDFVAPGCR</sequence>
<feature type="chain" id="PRO_5016926831" description="DUF1214 domain-containing protein" evidence="1">
    <location>
        <begin position="30"/>
        <end position="380"/>
    </location>
</feature>
<keyword evidence="1" id="KW-0732">Signal</keyword>